<evidence type="ECO:0000313" key="2">
    <source>
        <dbReference type="Proteomes" id="UP000836841"/>
    </source>
</evidence>
<dbReference type="PANTHER" id="PTHR17630:SF52">
    <property type="entry name" value="ENDO-1,3-1,4-BETA-D-GLUCANASE-LIKE PROTEIN"/>
    <property type="match status" value="1"/>
</dbReference>
<feature type="non-terminal residue" evidence="1">
    <location>
        <position position="77"/>
    </location>
</feature>
<keyword evidence="2" id="KW-1185">Reference proteome</keyword>
<dbReference type="PANTHER" id="PTHR17630">
    <property type="entry name" value="DIENELACTONE HYDROLASE"/>
    <property type="match status" value="1"/>
</dbReference>
<sequence length="77" mass="8301">MSSSQCFENPPSIVSSACGAGTVEEIGGLKTYFSGTHDSSRAILLIADALGYETPNLSVHFSNRMSCRFILQFLEPL</sequence>
<evidence type="ECO:0000313" key="1">
    <source>
        <dbReference type="EMBL" id="CAH2056885.1"/>
    </source>
</evidence>
<gene>
    <name evidence="1" type="ORF">TAV2_LOCUS12062</name>
</gene>
<dbReference type="EMBL" id="CAJVSB020000610">
    <property type="protein sequence ID" value="CAH2056885.1"/>
    <property type="molecule type" value="Genomic_DNA"/>
</dbReference>
<reference evidence="1 2" key="1">
    <citation type="submission" date="2022-03" db="EMBL/GenBank/DDBJ databases">
        <authorList>
            <person name="Nunn A."/>
            <person name="Chopra R."/>
            <person name="Nunn A."/>
            <person name="Contreras Garrido A."/>
        </authorList>
    </citation>
    <scope>NUCLEOTIDE SEQUENCE [LARGE SCALE GENOMIC DNA]</scope>
</reference>
<protein>
    <submittedName>
        <fullName evidence="1">Uncharacterized protein</fullName>
    </submittedName>
</protein>
<accession>A0AAU9S7D5</accession>
<name>A0AAU9S7D5_THLAR</name>
<comment type="caution">
    <text evidence="1">The sequence shown here is derived from an EMBL/GenBank/DDBJ whole genome shotgun (WGS) entry which is preliminary data.</text>
</comment>
<dbReference type="AlphaFoldDB" id="A0AAU9S7D5"/>
<organism evidence="1 2">
    <name type="scientific">Thlaspi arvense</name>
    <name type="common">Field penny-cress</name>
    <dbReference type="NCBI Taxonomy" id="13288"/>
    <lineage>
        <taxon>Eukaryota</taxon>
        <taxon>Viridiplantae</taxon>
        <taxon>Streptophyta</taxon>
        <taxon>Embryophyta</taxon>
        <taxon>Tracheophyta</taxon>
        <taxon>Spermatophyta</taxon>
        <taxon>Magnoliopsida</taxon>
        <taxon>eudicotyledons</taxon>
        <taxon>Gunneridae</taxon>
        <taxon>Pentapetalae</taxon>
        <taxon>rosids</taxon>
        <taxon>malvids</taxon>
        <taxon>Brassicales</taxon>
        <taxon>Brassicaceae</taxon>
        <taxon>Thlaspideae</taxon>
        <taxon>Thlaspi</taxon>
    </lineage>
</organism>
<dbReference type="Proteomes" id="UP000836841">
    <property type="component" value="Unassembled WGS sequence"/>
</dbReference>
<proteinExistence type="predicted"/>